<protein>
    <submittedName>
        <fullName evidence="3">Pyridoxamine 5'-phosphate oxidase</fullName>
    </submittedName>
</protein>
<dbReference type="SUPFAM" id="SSF50475">
    <property type="entry name" value="FMN-binding split barrel"/>
    <property type="match status" value="1"/>
</dbReference>
<evidence type="ECO:0000313" key="3">
    <source>
        <dbReference type="EMBL" id="GHI36707.1"/>
    </source>
</evidence>
<dbReference type="Proteomes" id="UP001050808">
    <property type="component" value="Unassembled WGS sequence"/>
</dbReference>
<accession>A0ABQ3QHH8</accession>
<organism evidence="3 4">
    <name type="scientific">Streptomyces violascens</name>
    <dbReference type="NCBI Taxonomy" id="67381"/>
    <lineage>
        <taxon>Bacteria</taxon>
        <taxon>Bacillati</taxon>
        <taxon>Actinomycetota</taxon>
        <taxon>Actinomycetes</taxon>
        <taxon>Kitasatosporales</taxon>
        <taxon>Streptomycetaceae</taxon>
        <taxon>Streptomyces</taxon>
    </lineage>
</organism>
<name>A0ABQ3QHH8_9ACTN</name>
<keyword evidence="1" id="KW-0560">Oxidoreductase</keyword>
<evidence type="ECO:0000256" key="1">
    <source>
        <dbReference type="ARBA" id="ARBA00023002"/>
    </source>
</evidence>
<dbReference type="InterPro" id="IPR012349">
    <property type="entry name" value="Split_barrel_FMN-bd"/>
</dbReference>
<dbReference type="EMBL" id="BNDY01000002">
    <property type="protein sequence ID" value="GHI36707.1"/>
    <property type="molecule type" value="Genomic_DNA"/>
</dbReference>
<dbReference type="Pfam" id="PF01243">
    <property type="entry name" value="PNPOx_N"/>
    <property type="match status" value="1"/>
</dbReference>
<dbReference type="PANTHER" id="PTHR35176:SF6">
    <property type="entry name" value="HEME OXYGENASE HI_0854-RELATED"/>
    <property type="match status" value="1"/>
</dbReference>
<reference evidence="3" key="1">
    <citation type="submission" date="2024-05" db="EMBL/GenBank/DDBJ databases">
        <title>Whole genome shotgun sequence of Streptomyces violascens NBRC 12920.</title>
        <authorList>
            <person name="Komaki H."/>
            <person name="Tamura T."/>
        </authorList>
    </citation>
    <scope>NUCLEOTIDE SEQUENCE</scope>
    <source>
        <strain evidence="3">NBRC 12920</strain>
    </source>
</reference>
<evidence type="ECO:0000313" key="4">
    <source>
        <dbReference type="Proteomes" id="UP001050808"/>
    </source>
</evidence>
<keyword evidence="4" id="KW-1185">Reference proteome</keyword>
<sequence length="161" mass="18212">MAQMTVTQRRGRRIMMTDEERDAFLGEQRTCRVATVSADGRPHVAPLWYVWHGGSLWLYSITRSRRWTQLGKDPRVAVVVDDGTEYGQLRGVELSGSVVPVGEAPRTGEPCPELADVERLFAAKNFGLEEMVHDGRHAWLRLTPDTVVSWDFRKLGGDFAR</sequence>
<dbReference type="InterPro" id="IPR052019">
    <property type="entry name" value="F420H2_bilvrd_red/Heme_oxyg"/>
</dbReference>
<feature type="domain" description="Pyridoxamine 5'-phosphate oxidase N-terminal" evidence="2">
    <location>
        <begin position="18"/>
        <end position="150"/>
    </location>
</feature>
<gene>
    <name evidence="3" type="ORF">Sviol_11150</name>
</gene>
<dbReference type="PANTHER" id="PTHR35176">
    <property type="entry name" value="HEME OXYGENASE HI_0854-RELATED"/>
    <property type="match status" value="1"/>
</dbReference>
<evidence type="ECO:0000259" key="2">
    <source>
        <dbReference type="Pfam" id="PF01243"/>
    </source>
</evidence>
<comment type="caution">
    <text evidence="3">The sequence shown here is derived from an EMBL/GenBank/DDBJ whole genome shotgun (WGS) entry which is preliminary data.</text>
</comment>
<dbReference type="Gene3D" id="2.30.110.10">
    <property type="entry name" value="Electron Transport, Fmn-binding Protein, Chain A"/>
    <property type="match status" value="1"/>
</dbReference>
<dbReference type="InterPro" id="IPR011576">
    <property type="entry name" value="Pyridox_Oxase_N"/>
</dbReference>
<proteinExistence type="predicted"/>